<keyword evidence="3" id="KW-1185">Reference proteome</keyword>
<protein>
    <submittedName>
        <fullName evidence="2">Uncharacterized protein</fullName>
    </submittedName>
</protein>
<dbReference type="AlphaFoldDB" id="A0A5B7IF80"/>
<name>A0A5B7IF80_PORTR</name>
<accession>A0A5B7IF80</accession>
<dbReference type="EMBL" id="VSRR010054197">
    <property type="protein sequence ID" value="MPC80499.1"/>
    <property type="molecule type" value="Genomic_DNA"/>
</dbReference>
<sequence length="70" mass="7727">MCRTLKSPVKEPTPSPSSSPDEVECGGKYLDIDRSGYRQRFRKTSPMAEAWQHDASVGNEREGGPDRASS</sequence>
<organism evidence="2 3">
    <name type="scientific">Portunus trituberculatus</name>
    <name type="common">Swimming crab</name>
    <name type="synonym">Neptunus trituberculatus</name>
    <dbReference type="NCBI Taxonomy" id="210409"/>
    <lineage>
        <taxon>Eukaryota</taxon>
        <taxon>Metazoa</taxon>
        <taxon>Ecdysozoa</taxon>
        <taxon>Arthropoda</taxon>
        <taxon>Crustacea</taxon>
        <taxon>Multicrustacea</taxon>
        <taxon>Malacostraca</taxon>
        <taxon>Eumalacostraca</taxon>
        <taxon>Eucarida</taxon>
        <taxon>Decapoda</taxon>
        <taxon>Pleocyemata</taxon>
        <taxon>Brachyura</taxon>
        <taxon>Eubrachyura</taxon>
        <taxon>Portunoidea</taxon>
        <taxon>Portunidae</taxon>
        <taxon>Portuninae</taxon>
        <taxon>Portunus</taxon>
    </lineage>
</organism>
<feature type="region of interest" description="Disordered" evidence="1">
    <location>
        <begin position="1"/>
        <end position="27"/>
    </location>
</feature>
<proteinExistence type="predicted"/>
<evidence type="ECO:0000256" key="1">
    <source>
        <dbReference type="SAM" id="MobiDB-lite"/>
    </source>
</evidence>
<dbReference type="Proteomes" id="UP000324222">
    <property type="component" value="Unassembled WGS sequence"/>
</dbReference>
<comment type="caution">
    <text evidence="2">The sequence shown here is derived from an EMBL/GenBank/DDBJ whole genome shotgun (WGS) entry which is preliminary data.</text>
</comment>
<evidence type="ECO:0000313" key="2">
    <source>
        <dbReference type="EMBL" id="MPC80499.1"/>
    </source>
</evidence>
<reference evidence="2 3" key="1">
    <citation type="submission" date="2019-05" db="EMBL/GenBank/DDBJ databases">
        <title>Another draft genome of Portunus trituberculatus and its Hox gene families provides insights of decapod evolution.</title>
        <authorList>
            <person name="Jeong J.-H."/>
            <person name="Song I."/>
            <person name="Kim S."/>
            <person name="Choi T."/>
            <person name="Kim D."/>
            <person name="Ryu S."/>
            <person name="Kim W."/>
        </authorList>
    </citation>
    <scope>NUCLEOTIDE SEQUENCE [LARGE SCALE GENOMIC DNA]</scope>
    <source>
        <tissue evidence="2">Muscle</tissue>
    </source>
</reference>
<feature type="region of interest" description="Disordered" evidence="1">
    <location>
        <begin position="40"/>
        <end position="70"/>
    </location>
</feature>
<feature type="compositionally biased region" description="Basic and acidic residues" evidence="1">
    <location>
        <begin position="59"/>
        <end position="70"/>
    </location>
</feature>
<gene>
    <name evidence="2" type="ORF">E2C01_075079</name>
</gene>
<evidence type="ECO:0000313" key="3">
    <source>
        <dbReference type="Proteomes" id="UP000324222"/>
    </source>
</evidence>